<organism evidence="1 2">
    <name type="scientific">Pistacia integerrima</name>
    <dbReference type="NCBI Taxonomy" id="434235"/>
    <lineage>
        <taxon>Eukaryota</taxon>
        <taxon>Viridiplantae</taxon>
        <taxon>Streptophyta</taxon>
        <taxon>Embryophyta</taxon>
        <taxon>Tracheophyta</taxon>
        <taxon>Spermatophyta</taxon>
        <taxon>Magnoliopsida</taxon>
        <taxon>eudicotyledons</taxon>
        <taxon>Gunneridae</taxon>
        <taxon>Pentapetalae</taxon>
        <taxon>rosids</taxon>
        <taxon>malvids</taxon>
        <taxon>Sapindales</taxon>
        <taxon>Anacardiaceae</taxon>
        <taxon>Pistacia</taxon>
    </lineage>
</organism>
<dbReference type="Proteomes" id="UP001163603">
    <property type="component" value="Chromosome 1"/>
</dbReference>
<protein>
    <submittedName>
        <fullName evidence="1">Uncharacterized protein</fullName>
    </submittedName>
</protein>
<comment type="caution">
    <text evidence="1">The sequence shown here is derived from an EMBL/GenBank/DDBJ whole genome shotgun (WGS) entry which is preliminary data.</text>
</comment>
<gene>
    <name evidence="1" type="ORF">Pint_01396</name>
</gene>
<sequence length="285" mass="32206">MEVMQKLVSFTIHAIIIILVLPSVSSSLEQANTTANSTTINNGYINQLSPKLMFEITVHGFLLWASTGLLMPVGILIIRMSNRIECGRRLRIIFYAHAVSQASLCFSFSPVFQQPGSRIINKSFFEYLLLQTLAVLLATAGAVLSFRNFSNSFSNHHQKIGVVLYGIVWLQALIGFLRPQRGSKGRSVWFFAHWLLGTVVSLLGILNMYTGLQAFHEKTSRSIRLWTIMFTTQISLFAFFYLFQDKWAYMQKQGLGVTLGNEPFRPTDKELSTRGKQKESTTETC</sequence>
<name>A0ACC0ZJP2_9ROSI</name>
<keyword evidence="2" id="KW-1185">Reference proteome</keyword>
<evidence type="ECO:0000313" key="2">
    <source>
        <dbReference type="Proteomes" id="UP001163603"/>
    </source>
</evidence>
<accession>A0ACC0ZJP2</accession>
<evidence type="ECO:0000313" key="1">
    <source>
        <dbReference type="EMBL" id="KAJ0053470.1"/>
    </source>
</evidence>
<reference evidence="2" key="1">
    <citation type="journal article" date="2023" name="G3 (Bethesda)">
        <title>Genome assembly and association tests identify interacting loci associated with vigor, precocity, and sex in interspecific pistachio rootstocks.</title>
        <authorList>
            <person name="Palmer W."/>
            <person name="Jacygrad E."/>
            <person name="Sagayaradj S."/>
            <person name="Cavanaugh K."/>
            <person name="Han R."/>
            <person name="Bertier L."/>
            <person name="Beede B."/>
            <person name="Kafkas S."/>
            <person name="Golino D."/>
            <person name="Preece J."/>
            <person name="Michelmore R."/>
        </authorList>
    </citation>
    <scope>NUCLEOTIDE SEQUENCE [LARGE SCALE GENOMIC DNA]</scope>
</reference>
<dbReference type="EMBL" id="CM047736">
    <property type="protein sequence ID" value="KAJ0053470.1"/>
    <property type="molecule type" value="Genomic_DNA"/>
</dbReference>
<proteinExistence type="predicted"/>